<comment type="caution">
    <text evidence="2">The sequence shown here is derived from an EMBL/GenBank/DDBJ whole genome shotgun (WGS) entry which is preliminary data.</text>
</comment>
<keyword evidence="1" id="KW-0812">Transmembrane</keyword>
<keyword evidence="1" id="KW-1133">Transmembrane helix</keyword>
<evidence type="ECO:0000313" key="3">
    <source>
        <dbReference type="Proteomes" id="UP000236075"/>
    </source>
</evidence>
<dbReference type="Proteomes" id="UP000236075">
    <property type="component" value="Unassembled WGS sequence"/>
</dbReference>
<gene>
    <name evidence="2" type="ORF">CXT95_09015</name>
</gene>
<evidence type="ECO:0000313" key="2">
    <source>
        <dbReference type="EMBL" id="PND02774.1"/>
    </source>
</evidence>
<proteinExistence type="predicted"/>
<name>A0AAX0WLV3_9BACT</name>
<reference evidence="2 3" key="1">
    <citation type="journal article" date="2017" name="BMC Genomics">
        <title>Genome sequencing of 39 Akkermansia muciniphila isolates reveals its population structure, genomic and functional diverisity, and global distribution in mammalian gut microbiotas.</title>
        <authorList>
            <person name="Guo X."/>
            <person name="Li S."/>
            <person name="Zhang J."/>
            <person name="Wu F."/>
            <person name="Li X."/>
            <person name="Wu D."/>
            <person name="Zhang M."/>
            <person name="Ou Z."/>
            <person name="Jie Z."/>
            <person name="Yan Q."/>
            <person name="Li P."/>
            <person name="Yi J."/>
            <person name="Peng Y."/>
        </authorList>
    </citation>
    <scope>NUCLEOTIDE SEQUENCE [LARGE SCALE GENOMIC DNA]</scope>
    <source>
        <strain evidence="2 3">GP28</strain>
    </source>
</reference>
<keyword evidence="1" id="KW-0472">Membrane</keyword>
<accession>A0AAX0WLV3</accession>
<evidence type="ECO:0000256" key="1">
    <source>
        <dbReference type="SAM" id="Phobius"/>
    </source>
</evidence>
<protein>
    <submittedName>
        <fullName evidence="2">Uncharacterized protein</fullName>
    </submittedName>
</protein>
<dbReference type="RefSeq" id="WP_102741336.1">
    <property type="nucleotide sequence ID" value="NZ_JAMZOB010000001.1"/>
</dbReference>
<dbReference type="AlphaFoldDB" id="A0AAX0WLV3"/>
<organism evidence="2 3">
    <name type="scientific">Akkermansia muciniphila</name>
    <dbReference type="NCBI Taxonomy" id="239935"/>
    <lineage>
        <taxon>Bacteria</taxon>
        <taxon>Pseudomonadati</taxon>
        <taxon>Verrucomicrobiota</taxon>
        <taxon>Verrucomicrobiia</taxon>
        <taxon>Verrucomicrobiales</taxon>
        <taxon>Akkermansiaceae</taxon>
        <taxon>Akkermansia</taxon>
    </lineage>
</organism>
<dbReference type="EMBL" id="PJLB01000008">
    <property type="protein sequence ID" value="PND02774.1"/>
    <property type="molecule type" value="Genomic_DNA"/>
</dbReference>
<feature type="transmembrane region" description="Helical" evidence="1">
    <location>
        <begin position="15"/>
        <end position="33"/>
    </location>
</feature>
<sequence length="75" mass="8915">MCKPLKEYLGVIRDYTREIVTFGGFVIAVFIYLDFREVVKEQATNAAHTAEILRTMDTRLQHLEKYHQQQLKQRD</sequence>